<gene>
    <name evidence="7" type="ORF">HNQ38_001616</name>
</gene>
<evidence type="ECO:0000313" key="7">
    <source>
        <dbReference type="EMBL" id="MBB5143519.1"/>
    </source>
</evidence>
<sequence>MKEAWKFLWQMAILAGLFWGSDWVVRATGLPMPGNVLGIVVLFLLLLTGIVKEDHISTAANFLLKHMVFFFVPVAVGLMQWGGVFYDYGWILLVAIVVGAVLPLLTVGLLGRALRCRARRREGESCNPM</sequence>
<organism evidence="7 8">
    <name type="scientific">Desulfovibrio intestinalis</name>
    <dbReference type="NCBI Taxonomy" id="58621"/>
    <lineage>
        <taxon>Bacteria</taxon>
        <taxon>Pseudomonadati</taxon>
        <taxon>Thermodesulfobacteriota</taxon>
        <taxon>Desulfovibrionia</taxon>
        <taxon>Desulfovibrionales</taxon>
        <taxon>Desulfovibrionaceae</taxon>
        <taxon>Desulfovibrio</taxon>
    </lineage>
</organism>
<evidence type="ECO:0000256" key="6">
    <source>
        <dbReference type="SAM" id="Phobius"/>
    </source>
</evidence>
<keyword evidence="4 6" id="KW-1133">Transmembrane helix</keyword>
<keyword evidence="5 6" id="KW-0472">Membrane</keyword>
<keyword evidence="3 6" id="KW-0812">Transmembrane</keyword>
<dbReference type="PANTHER" id="PTHR33931:SF2">
    <property type="entry name" value="HOLIN-LIKE PROTEIN CIDA"/>
    <property type="match status" value="1"/>
</dbReference>
<evidence type="ECO:0000256" key="1">
    <source>
        <dbReference type="ARBA" id="ARBA00004651"/>
    </source>
</evidence>
<evidence type="ECO:0000256" key="5">
    <source>
        <dbReference type="ARBA" id="ARBA00023136"/>
    </source>
</evidence>
<feature type="transmembrane region" description="Helical" evidence="6">
    <location>
        <begin position="32"/>
        <end position="51"/>
    </location>
</feature>
<protein>
    <submittedName>
        <fullName evidence="7">Holin-like protein</fullName>
    </submittedName>
</protein>
<reference evidence="7 8" key="1">
    <citation type="submission" date="2020-08" db="EMBL/GenBank/DDBJ databases">
        <title>Genomic Encyclopedia of Type Strains, Phase IV (KMG-IV): sequencing the most valuable type-strain genomes for metagenomic binning, comparative biology and taxonomic classification.</title>
        <authorList>
            <person name="Goeker M."/>
        </authorList>
    </citation>
    <scope>NUCLEOTIDE SEQUENCE [LARGE SCALE GENOMIC DNA]</scope>
    <source>
        <strain evidence="7 8">DSM 11275</strain>
    </source>
</reference>
<feature type="transmembrane region" description="Helical" evidence="6">
    <location>
        <begin position="88"/>
        <end position="111"/>
    </location>
</feature>
<dbReference type="RefSeq" id="WP_183719100.1">
    <property type="nucleotide sequence ID" value="NZ_JACHGO010000004.1"/>
</dbReference>
<evidence type="ECO:0000256" key="3">
    <source>
        <dbReference type="ARBA" id="ARBA00022692"/>
    </source>
</evidence>
<comment type="subcellular location">
    <subcellularLocation>
        <location evidence="1">Cell membrane</location>
        <topology evidence="1">Multi-pass membrane protein</topology>
    </subcellularLocation>
</comment>
<dbReference type="EMBL" id="JACHGO010000004">
    <property type="protein sequence ID" value="MBB5143519.1"/>
    <property type="molecule type" value="Genomic_DNA"/>
</dbReference>
<evidence type="ECO:0000313" key="8">
    <source>
        <dbReference type="Proteomes" id="UP000539075"/>
    </source>
</evidence>
<proteinExistence type="predicted"/>
<dbReference type="InterPro" id="IPR005538">
    <property type="entry name" value="LrgA/CidA"/>
</dbReference>
<dbReference type="Pfam" id="PF03788">
    <property type="entry name" value="LrgA"/>
    <property type="match status" value="1"/>
</dbReference>
<evidence type="ECO:0000256" key="2">
    <source>
        <dbReference type="ARBA" id="ARBA00022475"/>
    </source>
</evidence>
<feature type="transmembrane region" description="Helical" evidence="6">
    <location>
        <begin position="63"/>
        <end position="82"/>
    </location>
</feature>
<keyword evidence="2" id="KW-1003">Cell membrane</keyword>
<dbReference type="Proteomes" id="UP000539075">
    <property type="component" value="Unassembled WGS sequence"/>
</dbReference>
<keyword evidence="8" id="KW-1185">Reference proteome</keyword>
<comment type="caution">
    <text evidence="7">The sequence shown here is derived from an EMBL/GenBank/DDBJ whole genome shotgun (WGS) entry which is preliminary data.</text>
</comment>
<evidence type="ECO:0000256" key="4">
    <source>
        <dbReference type="ARBA" id="ARBA00022989"/>
    </source>
</evidence>
<feature type="transmembrane region" description="Helical" evidence="6">
    <location>
        <begin position="7"/>
        <end position="26"/>
    </location>
</feature>
<dbReference type="AlphaFoldDB" id="A0A7W8C3D1"/>
<dbReference type="GO" id="GO:0005886">
    <property type="term" value="C:plasma membrane"/>
    <property type="evidence" value="ECO:0007669"/>
    <property type="project" value="UniProtKB-SubCell"/>
</dbReference>
<dbReference type="PANTHER" id="PTHR33931">
    <property type="entry name" value="HOLIN-LIKE PROTEIN CIDA-RELATED"/>
    <property type="match status" value="1"/>
</dbReference>
<name>A0A7W8C3D1_9BACT</name>
<accession>A0A7W8C3D1</accession>